<accession>A0A089QDK8</accession>
<dbReference type="Proteomes" id="UP000029488">
    <property type="component" value="Chromosome"/>
</dbReference>
<dbReference type="InterPro" id="IPR000326">
    <property type="entry name" value="PAP2/HPO"/>
</dbReference>
<keyword evidence="1" id="KW-1133">Transmembrane helix</keyword>
<name>A0A089QDK8_9LACO</name>
<evidence type="ECO:0000259" key="2">
    <source>
        <dbReference type="SMART" id="SM00014"/>
    </source>
</evidence>
<evidence type="ECO:0000313" key="3">
    <source>
        <dbReference type="EMBL" id="AIR11184.1"/>
    </source>
</evidence>
<dbReference type="PANTHER" id="PTHR14969:SF13">
    <property type="entry name" value="AT30094P"/>
    <property type="match status" value="1"/>
</dbReference>
<reference evidence="3 4" key="1">
    <citation type="journal article" date="2014" name="BMC Genomics">
        <title>Unusual genome complexity in Lactobacillus salivarius JCM1046.</title>
        <authorList>
            <person name="Raftis E.J."/>
            <person name="Forde B.M."/>
            <person name="Claesson M.J."/>
            <person name="O'Toole P.W."/>
        </authorList>
    </citation>
    <scope>NUCLEOTIDE SEQUENCE [LARGE SCALE GENOMIC DNA]</scope>
    <source>
        <strain evidence="3 4">JCM1046</strain>
    </source>
</reference>
<feature type="transmembrane region" description="Helical" evidence="1">
    <location>
        <begin position="185"/>
        <end position="203"/>
    </location>
</feature>
<dbReference type="GO" id="GO:0008962">
    <property type="term" value="F:phosphatidylglycerophosphatase activity"/>
    <property type="evidence" value="ECO:0007669"/>
    <property type="project" value="UniProtKB-EC"/>
</dbReference>
<dbReference type="Pfam" id="PF01569">
    <property type="entry name" value="PAP2"/>
    <property type="match status" value="1"/>
</dbReference>
<dbReference type="KEGG" id="lsj:LSJ_1534"/>
<dbReference type="RefSeq" id="WP_044005345.1">
    <property type="nucleotide sequence ID" value="NZ_CP007646.1"/>
</dbReference>
<keyword evidence="1" id="KW-0812">Transmembrane</keyword>
<keyword evidence="3" id="KW-0378">Hydrolase</keyword>
<feature type="transmembrane region" description="Helical" evidence="1">
    <location>
        <begin position="159"/>
        <end position="179"/>
    </location>
</feature>
<sequence>MFVPQNKYRPFIASIYLALFLILLILVKTNSTIITSFDKFVQNLLLPITNPTNTRIVEKITYLGGPRIAAILSIIVSLYMFIRHNFKAGIWSASTLVIGNLINVLAKNLIQRPRPSDKLVAIGGYSFPSGHTFGTALFIFFVVFLIVPQIKDVMLRRILTFLGFLWILIIALTRVYLHVHYPTDTIASVLLVLFLWESSLIIWRRISD</sequence>
<feature type="domain" description="Phosphatidic acid phosphatase type 2/haloperoxidase" evidence="2">
    <location>
        <begin position="88"/>
        <end position="200"/>
    </location>
</feature>
<dbReference type="SMART" id="SM00014">
    <property type="entry name" value="acidPPc"/>
    <property type="match status" value="1"/>
</dbReference>
<dbReference type="SUPFAM" id="SSF48317">
    <property type="entry name" value="Acid phosphatase/Vanadium-dependent haloperoxidase"/>
    <property type="match status" value="1"/>
</dbReference>
<feature type="transmembrane region" description="Helical" evidence="1">
    <location>
        <begin position="89"/>
        <end position="110"/>
    </location>
</feature>
<gene>
    <name evidence="3" type="primary">pgpB</name>
    <name evidence="3" type="ORF">LSJ_1534</name>
</gene>
<proteinExistence type="predicted"/>
<evidence type="ECO:0000256" key="1">
    <source>
        <dbReference type="SAM" id="Phobius"/>
    </source>
</evidence>
<dbReference type="EMBL" id="CP007646">
    <property type="protein sequence ID" value="AIR11184.1"/>
    <property type="molecule type" value="Genomic_DNA"/>
</dbReference>
<evidence type="ECO:0000313" key="4">
    <source>
        <dbReference type="Proteomes" id="UP000029488"/>
    </source>
</evidence>
<organism evidence="3 4">
    <name type="scientific">Ligilactobacillus salivarius</name>
    <dbReference type="NCBI Taxonomy" id="1624"/>
    <lineage>
        <taxon>Bacteria</taxon>
        <taxon>Bacillati</taxon>
        <taxon>Bacillota</taxon>
        <taxon>Bacilli</taxon>
        <taxon>Lactobacillales</taxon>
        <taxon>Lactobacillaceae</taxon>
        <taxon>Ligilactobacillus</taxon>
    </lineage>
</organism>
<dbReference type="CDD" id="cd03392">
    <property type="entry name" value="PAP2_like_2"/>
    <property type="match status" value="1"/>
</dbReference>
<keyword evidence="1" id="KW-0472">Membrane</keyword>
<feature type="transmembrane region" description="Helical" evidence="1">
    <location>
        <begin position="60"/>
        <end position="82"/>
    </location>
</feature>
<dbReference type="AlphaFoldDB" id="A0A089QDK8"/>
<dbReference type="InterPro" id="IPR036938">
    <property type="entry name" value="PAP2/HPO_sf"/>
</dbReference>
<dbReference type="PANTHER" id="PTHR14969">
    <property type="entry name" value="SPHINGOSINE-1-PHOSPHATE PHOSPHOHYDROLASE"/>
    <property type="match status" value="1"/>
</dbReference>
<protein>
    <submittedName>
        <fullName evidence="3">Phosphatidylglycerophosphatase B</fullName>
        <ecNumber evidence="3">3.1.3.27</ecNumber>
    </submittedName>
</protein>
<dbReference type="Gene3D" id="1.20.144.10">
    <property type="entry name" value="Phosphatidic acid phosphatase type 2/haloperoxidase"/>
    <property type="match status" value="2"/>
</dbReference>
<dbReference type="EC" id="3.1.3.27" evidence="3"/>
<feature type="transmembrane region" description="Helical" evidence="1">
    <location>
        <begin position="130"/>
        <end position="147"/>
    </location>
</feature>